<evidence type="ECO:0000256" key="4">
    <source>
        <dbReference type="ARBA" id="ARBA00007825"/>
    </source>
</evidence>
<evidence type="ECO:0000313" key="13">
    <source>
        <dbReference type="Proteomes" id="UP000305131"/>
    </source>
</evidence>
<feature type="domain" description="Intradiol ring-cleavage dioxygenases" evidence="11">
    <location>
        <begin position="130"/>
        <end position="158"/>
    </location>
</feature>
<dbReference type="InterPro" id="IPR000627">
    <property type="entry name" value="Intradiol_dOase_C"/>
</dbReference>
<evidence type="ECO:0000256" key="9">
    <source>
        <dbReference type="ARBA" id="ARBA00023002"/>
    </source>
</evidence>
<reference evidence="12 13" key="1">
    <citation type="submission" date="2019-05" db="EMBL/GenBank/DDBJ databases">
        <authorList>
            <person name="Zhou X."/>
        </authorList>
    </citation>
    <scope>NUCLEOTIDE SEQUENCE [LARGE SCALE GENOMIC DNA]</scope>
    <source>
        <strain evidence="12 13">DSM 432</strain>
    </source>
</reference>
<dbReference type="Pfam" id="PF04444">
    <property type="entry name" value="Dioxygenase_N"/>
    <property type="match status" value="1"/>
</dbReference>
<dbReference type="GO" id="GO:0008199">
    <property type="term" value="F:ferric iron binding"/>
    <property type="evidence" value="ECO:0007669"/>
    <property type="project" value="InterPro"/>
</dbReference>
<evidence type="ECO:0000256" key="7">
    <source>
        <dbReference type="ARBA" id="ARBA00022797"/>
    </source>
</evidence>
<comment type="pathway">
    <text evidence="3">Aromatic compound metabolism; beta-ketoadipate pathway; 5-oxo-4,5-dihydro-2-furylacetate from catechol: step 1/3.</text>
</comment>
<dbReference type="InterPro" id="IPR050770">
    <property type="entry name" value="Intradiol_RC_Dioxygenase"/>
</dbReference>
<comment type="caution">
    <text evidence="12">The sequence shown here is derived from an EMBL/GenBank/DDBJ whole genome shotgun (WGS) entry which is preliminary data.</text>
</comment>
<evidence type="ECO:0000256" key="5">
    <source>
        <dbReference type="ARBA" id="ARBA00013118"/>
    </source>
</evidence>
<dbReference type="UniPathway" id="UPA00157">
    <property type="reaction ID" value="UER00258"/>
</dbReference>
<dbReference type="Gene3D" id="2.60.130.10">
    <property type="entry name" value="Aromatic compound dioxygenase"/>
    <property type="match status" value="1"/>
</dbReference>
<evidence type="ECO:0000256" key="1">
    <source>
        <dbReference type="ARBA" id="ARBA00001312"/>
    </source>
</evidence>
<dbReference type="GeneID" id="95772959"/>
<comment type="cofactor">
    <cofactor evidence="2">
        <name>Fe(3+)</name>
        <dbReference type="ChEBI" id="CHEBI:29034"/>
    </cofactor>
</comment>
<sequence length="304" mass="33472">MEKAAIDALLKEMQAPTRGEPTPRVKAIVDRIVRDLFYVIDEYDVEPSEFWSAVNYLTQAGRNDEYGLIAAGLGFERFLDVRLDAAEEAAGLTGGTPRTIEGPLYVAGAPLCKGEARLDDGSEEGEILIMHGQVRDTDGRPVAGAHVEVWHANTRGNYSFFDKSQSPFNLRRTIETDAEGRYRFRTTMPSGYAVPPDGSTDTLLKQLGRHGHRPAHIHFFVSAPGYRKLTTQINIDGDPYLHDDFAFATRDGLIPAVERNQDPDAIAEAGLNAPFARIAFDFELRSEAAALPSAEVQRPRAEAA</sequence>
<dbReference type="InterPro" id="IPR012801">
    <property type="entry name" value="Cchol_dOase_prob"/>
</dbReference>
<evidence type="ECO:0000313" key="12">
    <source>
        <dbReference type="EMBL" id="TLX43617.1"/>
    </source>
</evidence>
<dbReference type="OrthoDB" id="9800887at2"/>
<evidence type="ECO:0000256" key="8">
    <source>
        <dbReference type="ARBA" id="ARBA00022964"/>
    </source>
</evidence>
<dbReference type="AlphaFoldDB" id="A0A6C1KJ13"/>
<evidence type="ECO:0000256" key="2">
    <source>
        <dbReference type="ARBA" id="ARBA00001965"/>
    </source>
</evidence>
<dbReference type="GO" id="GO:0019614">
    <property type="term" value="P:catechol-containing compound catabolic process"/>
    <property type="evidence" value="ECO:0007669"/>
    <property type="project" value="InterPro"/>
</dbReference>
<dbReference type="CDD" id="cd03460">
    <property type="entry name" value="1_2-CTD"/>
    <property type="match status" value="1"/>
</dbReference>
<dbReference type="Proteomes" id="UP000305131">
    <property type="component" value="Unassembled WGS sequence"/>
</dbReference>
<keyword evidence="7" id="KW-0058">Aromatic hydrocarbons catabolism</keyword>
<accession>A0A6C1KJ13</accession>
<proteinExistence type="inferred from homology"/>
<dbReference type="GO" id="GO:0018576">
    <property type="term" value="F:catechol 1,2-dioxygenase activity"/>
    <property type="evidence" value="ECO:0007669"/>
    <property type="project" value="UniProtKB-EC"/>
</dbReference>
<dbReference type="EC" id="1.13.11.1" evidence="5"/>
<dbReference type="Pfam" id="PF00775">
    <property type="entry name" value="Dioxygenase_C"/>
    <property type="match status" value="1"/>
</dbReference>
<keyword evidence="9 12" id="KW-0560">Oxidoreductase</keyword>
<dbReference type="RefSeq" id="WP_138398533.1">
    <property type="nucleotide sequence ID" value="NZ_JBAFVI010000001.1"/>
</dbReference>
<gene>
    <name evidence="12" type="primary">catA</name>
    <name evidence="12" type="ORF">FBQ73_05730</name>
</gene>
<dbReference type="PROSITE" id="PS00083">
    <property type="entry name" value="INTRADIOL_DIOXYGENAS"/>
    <property type="match status" value="1"/>
</dbReference>
<dbReference type="PANTHER" id="PTHR33711">
    <property type="entry name" value="DIOXYGENASE, PUTATIVE (AFU_ORTHOLOGUE AFUA_2G02910)-RELATED"/>
    <property type="match status" value="1"/>
</dbReference>
<organism evidence="12 13">
    <name type="scientific">Xanthobacter autotrophicus</name>
    <dbReference type="NCBI Taxonomy" id="280"/>
    <lineage>
        <taxon>Bacteria</taxon>
        <taxon>Pseudomonadati</taxon>
        <taxon>Pseudomonadota</taxon>
        <taxon>Alphaproteobacteria</taxon>
        <taxon>Hyphomicrobiales</taxon>
        <taxon>Xanthobacteraceae</taxon>
        <taxon>Xanthobacter</taxon>
    </lineage>
</organism>
<dbReference type="NCBIfam" id="TIGR02439">
    <property type="entry name" value="catechol_proteo"/>
    <property type="match status" value="1"/>
</dbReference>
<keyword evidence="6" id="KW-0479">Metal-binding</keyword>
<keyword evidence="8 12" id="KW-0223">Dioxygenase</keyword>
<dbReference type="GO" id="GO:0042952">
    <property type="term" value="P:beta-ketoadipate pathway"/>
    <property type="evidence" value="ECO:0007669"/>
    <property type="project" value="UniProtKB-UniPathway"/>
</dbReference>
<name>A0A6C1KJ13_XANAU</name>
<dbReference type="SUPFAM" id="SSF49482">
    <property type="entry name" value="Aromatic compound dioxygenase"/>
    <property type="match status" value="1"/>
</dbReference>
<comment type="catalytic activity">
    <reaction evidence="1">
        <text>catechol + O2 = cis,cis-muconate + 2 H(+)</text>
        <dbReference type="Rhea" id="RHEA:23852"/>
        <dbReference type="ChEBI" id="CHEBI:15378"/>
        <dbReference type="ChEBI" id="CHEBI:15379"/>
        <dbReference type="ChEBI" id="CHEBI:18135"/>
        <dbReference type="ChEBI" id="CHEBI:32379"/>
        <dbReference type="EC" id="1.13.11.1"/>
    </reaction>
</comment>
<protein>
    <recommendedName>
        <fullName evidence="5">catechol 1,2-dioxygenase</fullName>
        <ecNumber evidence="5">1.13.11.1</ecNumber>
    </recommendedName>
</protein>
<dbReference type="EMBL" id="VAUP01000015">
    <property type="protein sequence ID" value="TLX43617.1"/>
    <property type="molecule type" value="Genomic_DNA"/>
</dbReference>
<evidence type="ECO:0000259" key="11">
    <source>
        <dbReference type="PROSITE" id="PS00083"/>
    </source>
</evidence>
<comment type="similarity">
    <text evidence="4">Belongs to the intradiol ring-cleavage dioxygenase family.</text>
</comment>
<keyword evidence="10" id="KW-0408">Iron</keyword>
<evidence type="ECO:0000256" key="3">
    <source>
        <dbReference type="ARBA" id="ARBA00004957"/>
    </source>
</evidence>
<evidence type="ECO:0000256" key="6">
    <source>
        <dbReference type="ARBA" id="ARBA00022723"/>
    </source>
</evidence>
<dbReference type="InterPro" id="IPR007535">
    <property type="entry name" value="Catechol_dOase_N"/>
</dbReference>
<dbReference type="InterPro" id="IPR015889">
    <property type="entry name" value="Intradiol_dOase_core"/>
</dbReference>
<evidence type="ECO:0000256" key="10">
    <source>
        <dbReference type="ARBA" id="ARBA00023004"/>
    </source>
</evidence>
<dbReference type="PANTHER" id="PTHR33711:SF7">
    <property type="entry name" value="INTRADIOL RING-CLEAVAGE DIOXYGENASES DOMAIN-CONTAINING PROTEIN-RELATED"/>
    <property type="match status" value="1"/>
</dbReference>